<dbReference type="CDD" id="cd03215">
    <property type="entry name" value="ABC_Carb_Monos_II"/>
    <property type="match status" value="1"/>
</dbReference>
<gene>
    <name evidence="8" type="primary">rbsA3</name>
    <name evidence="8" type="ORF">HPF_09040</name>
</gene>
<evidence type="ECO:0000256" key="4">
    <source>
        <dbReference type="ARBA" id="ARBA00022737"/>
    </source>
</evidence>
<evidence type="ECO:0000259" key="7">
    <source>
        <dbReference type="PROSITE" id="PS50893"/>
    </source>
</evidence>
<dbReference type="GO" id="GO:0016887">
    <property type="term" value="F:ATP hydrolysis activity"/>
    <property type="evidence" value="ECO:0007669"/>
    <property type="project" value="InterPro"/>
</dbReference>
<dbReference type="PROSITE" id="PS50893">
    <property type="entry name" value="ABC_TRANSPORTER_2"/>
    <property type="match status" value="2"/>
</dbReference>
<evidence type="ECO:0000256" key="6">
    <source>
        <dbReference type="ARBA" id="ARBA00022840"/>
    </source>
</evidence>
<dbReference type="AlphaFoldDB" id="A0A4P6WWF2"/>
<dbReference type="InterPro" id="IPR003439">
    <property type="entry name" value="ABC_transporter-like_ATP-bd"/>
</dbReference>
<proteinExistence type="predicted"/>
<dbReference type="SUPFAM" id="SSF52540">
    <property type="entry name" value="P-loop containing nucleoside triphosphate hydrolases"/>
    <property type="match status" value="2"/>
</dbReference>
<keyword evidence="3" id="KW-0762">Sugar transport</keyword>
<dbReference type="InterPro" id="IPR027417">
    <property type="entry name" value="P-loop_NTPase"/>
</dbReference>
<keyword evidence="9" id="KW-1185">Reference proteome</keyword>
<evidence type="ECO:0000313" key="9">
    <source>
        <dbReference type="Proteomes" id="UP000293912"/>
    </source>
</evidence>
<keyword evidence="8" id="KW-0378">Hydrolase</keyword>
<dbReference type="Gene3D" id="3.40.50.300">
    <property type="entry name" value="P-loop containing nucleotide triphosphate hydrolases"/>
    <property type="match status" value="2"/>
</dbReference>
<dbReference type="CDD" id="cd03216">
    <property type="entry name" value="ABC_Carb_Monos_I"/>
    <property type="match status" value="1"/>
</dbReference>
<evidence type="ECO:0000256" key="5">
    <source>
        <dbReference type="ARBA" id="ARBA00022741"/>
    </source>
</evidence>
<dbReference type="InterPro" id="IPR003593">
    <property type="entry name" value="AAA+_ATPase"/>
</dbReference>
<dbReference type="GO" id="GO:0005524">
    <property type="term" value="F:ATP binding"/>
    <property type="evidence" value="ECO:0007669"/>
    <property type="project" value="UniProtKB-KW"/>
</dbReference>
<dbReference type="EMBL" id="CP037867">
    <property type="protein sequence ID" value="QBM27830.1"/>
    <property type="molecule type" value="Genomic_DNA"/>
</dbReference>
<dbReference type="EC" id="3.6.3.17" evidence="8"/>
<dbReference type="RefSeq" id="WP_133156391.1">
    <property type="nucleotide sequence ID" value="NZ_CP037867.1"/>
</dbReference>
<keyword evidence="5" id="KW-0547">Nucleotide-binding</keyword>
<dbReference type="PANTHER" id="PTHR43790">
    <property type="entry name" value="CARBOHYDRATE TRANSPORT ATP-BINDING PROTEIN MG119-RELATED"/>
    <property type="match status" value="1"/>
</dbReference>
<name>A0A4P6WWF2_HYDPS</name>
<evidence type="ECO:0000256" key="2">
    <source>
        <dbReference type="ARBA" id="ARBA00022475"/>
    </source>
</evidence>
<keyword evidence="4" id="KW-0677">Repeat</keyword>
<evidence type="ECO:0000313" key="8">
    <source>
        <dbReference type="EMBL" id="QBM27830.1"/>
    </source>
</evidence>
<feature type="domain" description="ABC transporter" evidence="7">
    <location>
        <begin position="10"/>
        <end position="249"/>
    </location>
</feature>
<evidence type="ECO:0000256" key="3">
    <source>
        <dbReference type="ARBA" id="ARBA00022597"/>
    </source>
</evidence>
<protein>
    <submittedName>
        <fullName evidence="8">Ribose import ATP-binding protein RbsA</fullName>
        <ecNumber evidence="8">3.6.3.17</ecNumber>
    </submittedName>
</protein>
<organism evidence="8 9">
    <name type="scientific">Hydrogenophaga pseudoflava</name>
    <name type="common">Pseudomonas carboxydoflava</name>
    <dbReference type="NCBI Taxonomy" id="47421"/>
    <lineage>
        <taxon>Bacteria</taxon>
        <taxon>Pseudomonadati</taxon>
        <taxon>Pseudomonadota</taxon>
        <taxon>Betaproteobacteria</taxon>
        <taxon>Burkholderiales</taxon>
        <taxon>Comamonadaceae</taxon>
        <taxon>Hydrogenophaga</taxon>
    </lineage>
</organism>
<accession>A0A4P6WWF2</accession>
<dbReference type="Pfam" id="PF00005">
    <property type="entry name" value="ABC_tran"/>
    <property type="match status" value="2"/>
</dbReference>
<evidence type="ECO:0000256" key="1">
    <source>
        <dbReference type="ARBA" id="ARBA00022448"/>
    </source>
</evidence>
<keyword evidence="1" id="KW-0813">Transport</keyword>
<keyword evidence="2" id="KW-0472">Membrane</keyword>
<keyword evidence="2" id="KW-1003">Cell membrane</keyword>
<dbReference type="KEGG" id="hpse:HPF_09040"/>
<sequence>MSSATTSPVLQLSGVGMRFGRVHVLQDAQLRLFPGEVHALMGQNGAGKSTLIKVLTGVVTPVAGQMRLGDDTGWPASPLHAQQQGISTVYQEVNLCPNLTVAENIFAGRYPRHPAWQGRRIDWAATREGARRLLARVGLDIDVTRRLSDYPVAIQQLVAIARALGIDARVLILDEPTSSLDDDEVKGLFQVLRRLREEGLAILFVTHFLDQVYAISDRITVLRNGRWIGEWTTRELPAQALIEAMVGREMGPATAPAAASEASASDTPALLQTEGLARAGSIQPTDLVIRPGEVLGIAGLLGAGRTELARLLFGLDSPDAGMLRIDGEVVRFSNPVDAIARGLAMCPEERKTEGIFADLSVRENIAIALQAMRGLRRPLPLAEQREMADRYIALLGIRTPGAETPVGQLSGGNQQKVVIARWLATTPRLLILDEPTRGIDVAAKQEIMDQILRLAAQGMAVVFISSEMSEVVRVSQRILVLRDRRPIGELPAGSSEDAVYELIADEHV</sequence>
<dbReference type="PANTHER" id="PTHR43790:SF9">
    <property type="entry name" value="GALACTOFURANOSE TRANSPORTER ATP-BINDING PROTEIN YTFR"/>
    <property type="match status" value="1"/>
</dbReference>
<reference evidence="8 9" key="1">
    <citation type="submission" date="2019-03" db="EMBL/GenBank/DDBJ databases">
        <authorList>
            <person name="Sebastian G."/>
            <person name="Baumann P."/>
            <person name="Ruckert C."/>
            <person name="Kalinowski J."/>
            <person name="Nebel B."/>
            <person name="Takors R."/>
            <person name="Blombach B."/>
        </authorList>
    </citation>
    <scope>NUCLEOTIDE SEQUENCE [LARGE SCALE GENOMIC DNA]</scope>
    <source>
        <strain evidence="8 9">DSM 1084</strain>
    </source>
</reference>
<feature type="domain" description="ABC transporter" evidence="7">
    <location>
        <begin position="265"/>
        <end position="508"/>
    </location>
</feature>
<dbReference type="SMART" id="SM00382">
    <property type="entry name" value="AAA"/>
    <property type="match status" value="2"/>
</dbReference>
<dbReference type="InterPro" id="IPR050107">
    <property type="entry name" value="ABC_carbohydrate_import_ATPase"/>
</dbReference>
<dbReference type="PROSITE" id="PS00211">
    <property type="entry name" value="ABC_TRANSPORTER_1"/>
    <property type="match status" value="1"/>
</dbReference>
<dbReference type="InterPro" id="IPR017871">
    <property type="entry name" value="ABC_transporter-like_CS"/>
</dbReference>
<dbReference type="Proteomes" id="UP000293912">
    <property type="component" value="Chromosome"/>
</dbReference>
<keyword evidence="6 8" id="KW-0067">ATP-binding</keyword>